<evidence type="ECO:0000256" key="2">
    <source>
        <dbReference type="SAM" id="Phobius"/>
    </source>
</evidence>
<accession>A0ABN9RXX2</accession>
<gene>
    <name evidence="3" type="ORF">PCOR1329_LOCUS24696</name>
</gene>
<keyword evidence="4" id="KW-1185">Reference proteome</keyword>
<feature type="non-terminal residue" evidence="3">
    <location>
        <position position="1"/>
    </location>
</feature>
<feature type="compositionally biased region" description="Basic and acidic residues" evidence="1">
    <location>
        <begin position="48"/>
        <end position="60"/>
    </location>
</feature>
<reference evidence="3" key="1">
    <citation type="submission" date="2023-10" db="EMBL/GenBank/DDBJ databases">
        <authorList>
            <person name="Chen Y."/>
            <person name="Shah S."/>
            <person name="Dougan E. K."/>
            <person name="Thang M."/>
            <person name="Chan C."/>
        </authorList>
    </citation>
    <scope>NUCLEOTIDE SEQUENCE [LARGE SCALE GENOMIC DNA]</scope>
</reference>
<keyword evidence="2" id="KW-0812">Transmembrane</keyword>
<evidence type="ECO:0000313" key="4">
    <source>
        <dbReference type="Proteomes" id="UP001189429"/>
    </source>
</evidence>
<protein>
    <recommendedName>
        <fullName evidence="5">Cyclic nucleotide-binding domain-containing protein</fullName>
    </recommendedName>
</protein>
<dbReference type="Proteomes" id="UP001189429">
    <property type="component" value="Unassembled WGS sequence"/>
</dbReference>
<name>A0ABN9RXX2_9DINO</name>
<keyword evidence="2" id="KW-1133">Transmembrane helix</keyword>
<dbReference type="EMBL" id="CAUYUJ010008543">
    <property type="protein sequence ID" value="CAK0824236.1"/>
    <property type="molecule type" value="Genomic_DNA"/>
</dbReference>
<sequence>RRRASVRPRSARAQILGGGPSPEWPSGARPSGGAGGHARARMPPLSRRTQEGKKHTDTMNRRLPGKYAELWEVGGKTKTPKIWGNMGHIFICVYLFVCVLGPLHARGRASRAPRCAPAQGRPLRGGQEVSMLPQEQMFWGGQPVNRMLFVRVGSVFYKDDHTDIETLQVKVGEWACEETLWSKVSLLSRPLTASTLGCELITILPSEFQMLTRIHPPALRFCVSYASVFIKSFNCASKDPNYRNLLFNDFQETSNMVMEACTGLDDHLSNKQGTRYQVSQSKKNLLRVGRSRRGSRES</sequence>
<evidence type="ECO:0008006" key="5">
    <source>
        <dbReference type="Google" id="ProtNLM"/>
    </source>
</evidence>
<evidence type="ECO:0000256" key="1">
    <source>
        <dbReference type="SAM" id="MobiDB-lite"/>
    </source>
</evidence>
<proteinExistence type="predicted"/>
<feature type="region of interest" description="Disordered" evidence="1">
    <location>
        <begin position="1"/>
        <end position="60"/>
    </location>
</feature>
<feature type="compositionally biased region" description="Basic residues" evidence="1">
    <location>
        <begin position="1"/>
        <end position="10"/>
    </location>
</feature>
<organism evidence="3 4">
    <name type="scientific">Prorocentrum cordatum</name>
    <dbReference type="NCBI Taxonomy" id="2364126"/>
    <lineage>
        <taxon>Eukaryota</taxon>
        <taxon>Sar</taxon>
        <taxon>Alveolata</taxon>
        <taxon>Dinophyceae</taxon>
        <taxon>Prorocentrales</taxon>
        <taxon>Prorocentraceae</taxon>
        <taxon>Prorocentrum</taxon>
    </lineage>
</organism>
<feature type="transmembrane region" description="Helical" evidence="2">
    <location>
        <begin position="86"/>
        <end position="105"/>
    </location>
</feature>
<evidence type="ECO:0000313" key="3">
    <source>
        <dbReference type="EMBL" id="CAK0824236.1"/>
    </source>
</evidence>
<comment type="caution">
    <text evidence="3">The sequence shown here is derived from an EMBL/GenBank/DDBJ whole genome shotgun (WGS) entry which is preliminary data.</text>
</comment>
<keyword evidence="2" id="KW-0472">Membrane</keyword>